<sequence>MKKRHIIKYLFLLSMGAFIFTGCNNLDQMPYDKHTDETYWQSVENSELLVNMAYNQMYGAGKMWTDEALSDNVIQARDDNDPRKIRNGLATPSLGLFASEWKWAYEGIKTCHKYLENVDRVPGMDENLKATRKAEIRFIRAFLFFRLAYFYGDVPFFTEDITLAQAKTISRTQKSVVLQFVHDELDEIIDILPSKGAITNKGRITNAAAVAFQARAYLYENNWPMVEKYTDMLINQQGKYGIYELFGDYESLFQSQNKYNNEVILDYGYATTNRTWTEMYARVPMTLGAFLNSCAPIQALVDDYWTINGYTISKDPAYNPSSPYTNRDPRLTASVVYDGFKWVDENGNVSTIRTAYGTGTKDSWESVSSNKSVTGYYMRKYFDPQSRKTLKDYAQENNIIMFRYADVLLMYAEAMLEQNKMNQSVWDATIKKIRSRAGFTAASALNYPSTLSTTEMRELIHRERRIELVFEGLRYYDIVRWKEGTKYLNGVVNGAKFANNNSSYITLDSRKFNEGKDYLWSVPIEEIVKNPNLKPNNPGYSE</sequence>
<evidence type="ECO:0000313" key="9">
    <source>
        <dbReference type="EMBL" id="SBW06863.1"/>
    </source>
</evidence>
<dbReference type="GO" id="GO:0009279">
    <property type="term" value="C:cell outer membrane"/>
    <property type="evidence" value="ECO:0007669"/>
    <property type="project" value="UniProtKB-SubCell"/>
</dbReference>
<dbReference type="InterPro" id="IPR033985">
    <property type="entry name" value="SusD-like_N"/>
</dbReference>
<feature type="domain" description="SusD-like N-terminal" evidence="8">
    <location>
        <begin position="78"/>
        <end position="218"/>
    </location>
</feature>
<comment type="subcellular location">
    <subcellularLocation>
        <location evidence="1">Cell outer membrane</location>
    </subcellularLocation>
</comment>
<feature type="domain" description="RagB/SusD" evidence="7">
    <location>
        <begin position="262"/>
        <end position="540"/>
    </location>
</feature>
<evidence type="ECO:0000256" key="6">
    <source>
        <dbReference type="SAM" id="SignalP"/>
    </source>
</evidence>
<gene>
    <name evidence="9" type="ORF">KL86DYS2_13054</name>
</gene>
<dbReference type="RefSeq" id="WP_296951392.1">
    <property type="nucleotide sequence ID" value="NZ_LT599021.1"/>
</dbReference>
<reference evidence="9" key="1">
    <citation type="submission" date="2016-04" db="EMBL/GenBank/DDBJ databases">
        <authorList>
            <person name="Evans L.H."/>
            <person name="Alamgir A."/>
            <person name="Owens N."/>
            <person name="Weber N.D."/>
            <person name="Virtaneva K."/>
            <person name="Barbian K."/>
            <person name="Babar A."/>
            <person name="Rosenke K."/>
        </authorList>
    </citation>
    <scope>NUCLEOTIDE SEQUENCE</scope>
    <source>
        <strain evidence="9">86-2</strain>
    </source>
</reference>
<evidence type="ECO:0000256" key="5">
    <source>
        <dbReference type="ARBA" id="ARBA00023237"/>
    </source>
</evidence>
<dbReference type="Pfam" id="PF14322">
    <property type="entry name" value="SusD-like_3"/>
    <property type="match status" value="1"/>
</dbReference>
<keyword evidence="4" id="KW-0472">Membrane</keyword>
<keyword evidence="3 6" id="KW-0732">Signal</keyword>
<accession>A0A212K573</accession>
<evidence type="ECO:0000259" key="7">
    <source>
        <dbReference type="Pfam" id="PF07980"/>
    </source>
</evidence>
<dbReference type="SUPFAM" id="SSF48452">
    <property type="entry name" value="TPR-like"/>
    <property type="match status" value="1"/>
</dbReference>
<dbReference type="Gene3D" id="1.25.40.390">
    <property type="match status" value="1"/>
</dbReference>
<evidence type="ECO:0000256" key="3">
    <source>
        <dbReference type="ARBA" id="ARBA00022729"/>
    </source>
</evidence>
<feature type="chain" id="PRO_5012487992" description="RagB/SusD family nutrient uptake outer membrane protein" evidence="6">
    <location>
        <begin position="20"/>
        <end position="542"/>
    </location>
</feature>
<evidence type="ECO:0000256" key="4">
    <source>
        <dbReference type="ARBA" id="ARBA00023136"/>
    </source>
</evidence>
<dbReference type="InterPro" id="IPR011990">
    <property type="entry name" value="TPR-like_helical_dom_sf"/>
</dbReference>
<name>A0A212K573_9BACT</name>
<proteinExistence type="inferred from homology"/>
<organism evidence="9">
    <name type="scientific">uncultured Dysgonomonas sp</name>
    <dbReference type="NCBI Taxonomy" id="206096"/>
    <lineage>
        <taxon>Bacteria</taxon>
        <taxon>Pseudomonadati</taxon>
        <taxon>Bacteroidota</taxon>
        <taxon>Bacteroidia</taxon>
        <taxon>Bacteroidales</taxon>
        <taxon>Dysgonomonadaceae</taxon>
        <taxon>Dysgonomonas</taxon>
        <taxon>environmental samples</taxon>
    </lineage>
</organism>
<protein>
    <recommendedName>
        <fullName evidence="10">RagB/SusD family nutrient uptake outer membrane protein</fullName>
    </recommendedName>
</protein>
<dbReference type="Pfam" id="PF07980">
    <property type="entry name" value="SusD_RagB"/>
    <property type="match status" value="1"/>
</dbReference>
<dbReference type="PROSITE" id="PS51257">
    <property type="entry name" value="PROKAR_LIPOPROTEIN"/>
    <property type="match status" value="1"/>
</dbReference>
<dbReference type="EMBL" id="FLUL01000001">
    <property type="protein sequence ID" value="SBW06863.1"/>
    <property type="molecule type" value="Genomic_DNA"/>
</dbReference>
<evidence type="ECO:0000259" key="8">
    <source>
        <dbReference type="Pfam" id="PF14322"/>
    </source>
</evidence>
<evidence type="ECO:0008006" key="10">
    <source>
        <dbReference type="Google" id="ProtNLM"/>
    </source>
</evidence>
<keyword evidence="5" id="KW-0998">Cell outer membrane</keyword>
<evidence type="ECO:0000256" key="1">
    <source>
        <dbReference type="ARBA" id="ARBA00004442"/>
    </source>
</evidence>
<evidence type="ECO:0000256" key="2">
    <source>
        <dbReference type="ARBA" id="ARBA00006275"/>
    </source>
</evidence>
<dbReference type="AlphaFoldDB" id="A0A212K573"/>
<comment type="similarity">
    <text evidence="2">Belongs to the SusD family.</text>
</comment>
<dbReference type="InterPro" id="IPR012944">
    <property type="entry name" value="SusD_RagB_dom"/>
</dbReference>
<feature type="signal peptide" evidence="6">
    <location>
        <begin position="1"/>
        <end position="19"/>
    </location>
</feature>